<dbReference type="PRINTS" id="PR00507">
    <property type="entry name" value="N12N6MTFRASE"/>
</dbReference>
<evidence type="ECO:0000259" key="2">
    <source>
        <dbReference type="Pfam" id="PF21106"/>
    </source>
</evidence>
<proteinExistence type="predicted"/>
<keyword evidence="3" id="KW-0808">Transferase</keyword>
<dbReference type="InterPro" id="IPR016843">
    <property type="entry name" value="S-AdoMet-dep_Ade-MeTrfase_prd"/>
</dbReference>
<dbReference type="GO" id="GO:0032259">
    <property type="term" value="P:methylation"/>
    <property type="evidence" value="ECO:0007669"/>
    <property type="project" value="UniProtKB-KW"/>
</dbReference>
<organism evidence="3 4">
    <name type="scientific">Gracilibacillus marinus</name>
    <dbReference type="NCBI Taxonomy" id="630535"/>
    <lineage>
        <taxon>Bacteria</taxon>
        <taxon>Bacillati</taxon>
        <taxon>Bacillota</taxon>
        <taxon>Bacilli</taxon>
        <taxon>Bacillales</taxon>
        <taxon>Bacillaceae</taxon>
        <taxon>Gracilibacillus</taxon>
    </lineage>
</organism>
<dbReference type="EMBL" id="JBHSDV010000003">
    <property type="protein sequence ID" value="MFC4388220.1"/>
    <property type="molecule type" value="Genomic_DNA"/>
</dbReference>
<dbReference type="Gene3D" id="3.40.50.150">
    <property type="entry name" value="Vaccinia Virus protein VP39"/>
    <property type="match status" value="1"/>
</dbReference>
<keyword evidence="3" id="KW-0489">Methyltransferase</keyword>
<dbReference type="Pfam" id="PF02384">
    <property type="entry name" value="N6_Mtase"/>
    <property type="match status" value="1"/>
</dbReference>
<dbReference type="Gene3D" id="1.10.150.470">
    <property type="match status" value="1"/>
</dbReference>
<comment type="caution">
    <text evidence="3">The sequence shown here is derived from an EMBL/GenBank/DDBJ whole genome shotgun (WGS) entry which is preliminary data.</text>
</comment>
<dbReference type="PIRSF" id="PIRSF026567">
    <property type="entry name" value="Adenine_mtase_bact_prd"/>
    <property type="match status" value="1"/>
</dbReference>
<dbReference type="CDD" id="cd02440">
    <property type="entry name" value="AdoMet_MTases"/>
    <property type="match status" value="1"/>
</dbReference>
<feature type="domain" description="DNA methylase adenine-specific" evidence="1">
    <location>
        <begin position="93"/>
        <end position="296"/>
    </location>
</feature>
<evidence type="ECO:0000259" key="1">
    <source>
        <dbReference type="Pfam" id="PF02384"/>
    </source>
</evidence>
<evidence type="ECO:0000313" key="4">
    <source>
        <dbReference type="Proteomes" id="UP001595880"/>
    </source>
</evidence>
<reference evidence="4" key="1">
    <citation type="journal article" date="2019" name="Int. J. Syst. Evol. Microbiol.">
        <title>The Global Catalogue of Microorganisms (GCM) 10K type strain sequencing project: providing services to taxonomists for standard genome sequencing and annotation.</title>
        <authorList>
            <consortium name="The Broad Institute Genomics Platform"/>
            <consortium name="The Broad Institute Genome Sequencing Center for Infectious Disease"/>
            <person name="Wu L."/>
            <person name="Ma J."/>
        </authorList>
    </citation>
    <scope>NUCLEOTIDE SEQUENCE [LARGE SCALE GENOMIC DNA]</scope>
    <source>
        <strain evidence="4">KACC 14058</strain>
    </source>
</reference>
<dbReference type="PANTHER" id="PTHR41313:SF1">
    <property type="entry name" value="DNA METHYLASE ADENINE-SPECIFIC DOMAIN-CONTAINING PROTEIN"/>
    <property type="match status" value="1"/>
</dbReference>
<sequence length="326" mass="37335">MSYQIEEVFKQLDEVTHLIEERLDITYLEGLIEVLQFLNDGSNSDFQTNELELLENIKNKVTDEKVESEQIRKTIQLALIKGMKGHTQPQHMITPDSVSMFMGYFIQKLVKNKQHFRLFDPASGTANLLTAIMNQVEADVSGYGSEVDPTFIQLAVENANLQKQSIEFFHQDSLMPFLLEPVDITVCDLPVGYYPNDEQAAKYELQAEEGHSYAHHLFIEQSLTYTKAGGFLLFIIPNFLFTSDQSKQLHNFLHKHAHIVSLLQLPMSMFASEKHAKSVFIIQKKGENTKAPKQALMAQLPSFKDIQKTHAVLRKIDQWFKDEGLE</sequence>
<dbReference type="InterPro" id="IPR029063">
    <property type="entry name" value="SAM-dependent_MTases_sf"/>
</dbReference>
<evidence type="ECO:0000313" key="3">
    <source>
        <dbReference type="EMBL" id="MFC4388220.1"/>
    </source>
</evidence>
<dbReference type="InterPro" id="IPR052933">
    <property type="entry name" value="DNA_Protect_Modify"/>
</dbReference>
<feature type="domain" description="YtxK-like N-terminal helical" evidence="2">
    <location>
        <begin position="6"/>
        <end position="83"/>
    </location>
</feature>
<protein>
    <submittedName>
        <fullName evidence="3">Class I SAM-dependent methyltransferase</fullName>
    </submittedName>
</protein>
<dbReference type="InterPro" id="IPR048375">
    <property type="entry name" value="YtxK-like_N"/>
</dbReference>
<dbReference type="GO" id="GO:0008168">
    <property type="term" value="F:methyltransferase activity"/>
    <property type="evidence" value="ECO:0007669"/>
    <property type="project" value="UniProtKB-KW"/>
</dbReference>
<dbReference type="RefSeq" id="WP_390199094.1">
    <property type="nucleotide sequence ID" value="NZ_JBHSDV010000003.1"/>
</dbReference>
<name>A0ABV8VXA0_9BACI</name>
<accession>A0ABV8VXA0</accession>
<gene>
    <name evidence="3" type="ORF">ACFOZ1_10455</name>
</gene>
<dbReference type="Pfam" id="PF21106">
    <property type="entry name" value="YtxK_like"/>
    <property type="match status" value="1"/>
</dbReference>
<dbReference type="PANTHER" id="PTHR41313">
    <property type="entry name" value="ADENINE-SPECIFIC METHYLTRANSFERASE"/>
    <property type="match status" value="1"/>
</dbReference>
<dbReference type="SUPFAM" id="SSF53335">
    <property type="entry name" value="S-adenosyl-L-methionine-dependent methyltransferases"/>
    <property type="match status" value="1"/>
</dbReference>
<keyword evidence="4" id="KW-1185">Reference proteome</keyword>
<dbReference type="Proteomes" id="UP001595880">
    <property type="component" value="Unassembled WGS sequence"/>
</dbReference>
<dbReference type="InterPro" id="IPR003356">
    <property type="entry name" value="DNA_methylase_A-5"/>
</dbReference>